<dbReference type="EMBL" id="CP008953">
    <property type="protein sequence ID" value="AIG74802.1"/>
    <property type="molecule type" value="Genomic_DNA"/>
</dbReference>
<evidence type="ECO:0000256" key="3">
    <source>
        <dbReference type="ARBA" id="ARBA00022840"/>
    </source>
</evidence>
<dbReference type="Proteomes" id="UP000028492">
    <property type="component" value="Chromosome"/>
</dbReference>
<dbReference type="CDD" id="cd03230">
    <property type="entry name" value="ABC_DR_subfamily_A"/>
    <property type="match status" value="1"/>
</dbReference>
<dbReference type="STRING" id="208439.AJAP_09515"/>
<evidence type="ECO:0000256" key="1">
    <source>
        <dbReference type="ARBA" id="ARBA00022448"/>
    </source>
</evidence>
<dbReference type="SUPFAM" id="SSF52540">
    <property type="entry name" value="P-loop containing nucleoside triphosphate hydrolases"/>
    <property type="match status" value="1"/>
</dbReference>
<dbReference type="InterPro" id="IPR003593">
    <property type="entry name" value="AAA+_ATPase"/>
</dbReference>
<dbReference type="PANTHER" id="PTHR42939:SF1">
    <property type="entry name" value="ABC TRANSPORTER ATP-BINDING PROTEIN ALBC-RELATED"/>
    <property type="match status" value="1"/>
</dbReference>
<dbReference type="eggNOG" id="COG1131">
    <property type="taxonomic scope" value="Bacteria"/>
</dbReference>
<dbReference type="Gene3D" id="3.40.50.300">
    <property type="entry name" value="P-loop containing nucleotide triphosphate hydrolases"/>
    <property type="match status" value="1"/>
</dbReference>
<dbReference type="InterPro" id="IPR027417">
    <property type="entry name" value="P-loop_NTPase"/>
</dbReference>
<reference evidence="5 6" key="1">
    <citation type="journal article" date="2014" name="J. Biotechnol.">
        <title>Complete genome sequence of the actinobacterium Amycolatopsis japonica MG417-CF17(T) (=DSM 44213T) producing (S,S)-N,N'-ethylenediaminedisuccinic acid.</title>
        <authorList>
            <person name="Stegmann E."/>
            <person name="Albersmeier A."/>
            <person name="Spohn M."/>
            <person name="Gert H."/>
            <person name="Weber T."/>
            <person name="Wohlleben W."/>
            <person name="Kalinowski J."/>
            <person name="Ruckert C."/>
        </authorList>
    </citation>
    <scope>NUCLEOTIDE SEQUENCE [LARGE SCALE GENOMIC DNA]</scope>
    <source>
        <strain evidence="6">MG417-CF17 (DSM 44213)</strain>
    </source>
</reference>
<keyword evidence="3" id="KW-0067">ATP-binding</keyword>
<evidence type="ECO:0000313" key="5">
    <source>
        <dbReference type="EMBL" id="AIG74802.1"/>
    </source>
</evidence>
<evidence type="ECO:0000259" key="4">
    <source>
        <dbReference type="PROSITE" id="PS50893"/>
    </source>
</evidence>
<organism evidence="5 6">
    <name type="scientific">Amycolatopsis japonica</name>
    <dbReference type="NCBI Taxonomy" id="208439"/>
    <lineage>
        <taxon>Bacteria</taxon>
        <taxon>Bacillati</taxon>
        <taxon>Actinomycetota</taxon>
        <taxon>Actinomycetes</taxon>
        <taxon>Pseudonocardiales</taxon>
        <taxon>Pseudonocardiaceae</taxon>
        <taxon>Amycolatopsis</taxon>
        <taxon>Amycolatopsis japonica group</taxon>
    </lineage>
</organism>
<dbReference type="GO" id="GO:0016887">
    <property type="term" value="F:ATP hydrolysis activity"/>
    <property type="evidence" value="ECO:0007669"/>
    <property type="project" value="InterPro"/>
</dbReference>
<keyword evidence="2" id="KW-0547">Nucleotide-binding</keyword>
<dbReference type="PANTHER" id="PTHR42939">
    <property type="entry name" value="ABC TRANSPORTER ATP-BINDING PROTEIN ALBC-RELATED"/>
    <property type="match status" value="1"/>
</dbReference>
<dbReference type="GO" id="GO:0005524">
    <property type="term" value="F:ATP binding"/>
    <property type="evidence" value="ECO:0007669"/>
    <property type="project" value="UniProtKB-KW"/>
</dbReference>
<keyword evidence="1" id="KW-0813">Transport</keyword>
<dbReference type="Pfam" id="PF00005">
    <property type="entry name" value="ABC_tran"/>
    <property type="match status" value="1"/>
</dbReference>
<dbReference type="AlphaFoldDB" id="A0A075UKW9"/>
<evidence type="ECO:0000313" key="6">
    <source>
        <dbReference type="Proteomes" id="UP000028492"/>
    </source>
</evidence>
<dbReference type="PROSITE" id="PS50893">
    <property type="entry name" value="ABC_TRANSPORTER_2"/>
    <property type="match status" value="1"/>
</dbReference>
<dbReference type="InterPro" id="IPR003439">
    <property type="entry name" value="ABC_transporter-like_ATP-bd"/>
</dbReference>
<dbReference type="InterPro" id="IPR051782">
    <property type="entry name" value="ABC_Transporter_VariousFunc"/>
</dbReference>
<gene>
    <name evidence="5" type="ORF">AJAP_09515</name>
</gene>
<dbReference type="HOGENOM" id="CLU_000604_1_2_11"/>
<accession>A0A075UKW9</accession>
<dbReference type="RefSeq" id="WP_038509754.1">
    <property type="nucleotide sequence ID" value="NZ_CP008953.1"/>
</dbReference>
<dbReference type="KEGG" id="aja:AJAP_09515"/>
<sequence>MTEKPVLEATGLAKRYLRKWALRDCSLSVPKGRVVALVGPNGAGKTTFLHLAVGLLDATLGSVSIQGTAAFLAQDKPLYPGFSIAEMLKFGRRLNPGWDDEFALKRIDSLGLALNHKVGKLSGGQRAQVALTLALAKRPDLLVLDEPLANLDPLARHEVMRGLMEAVAETGMTVLLSSHVVSDLENTCDWLIVLNGGRVQVSGDIDELVAGHRTLTGPVEEADALAKRVTVVDEARAGRQATVFARTEPIPLGPQWSERPANLEELVLAYLRRPESASLPRPTLASA</sequence>
<evidence type="ECO:0000256" key="2">
    <source>
        <dbReference type="ARBA" id="ARBA00022741"/>
    </source>
</evidence>
<feature type="domain" description="ABC transporter" evidence="4">
    <location>
        <begin position="7"/>
        <end position="221"/>
    </location>
</feature>
<name>A0A075UKW9_9PSEU</name>
<dbReference type="SMART" id="SM00382">
    <property type="entry name" value="AAA"/>
    <property type="match status" value="1"/>
</dbReference>
<keyword evidence="6" id="KW-1185">Reference proteome</keyword>
<protein>
    <recommendedName>
        <fullName evidence="4">ABC transporter domain-containing protein</fullName>
    </recommendedName>
</protein>
<proteinExistence type="predicted"/>